<organism evidence="2 3">
    <name type="scientific">Vanilla planifolia</name>
    <name type="common">Vanilla</name>
    <dbReference type="NCBI Taxonomy" id="51239"/>
    <lineage>
        <taxon>Eukaryota</taxon>
        <taxon>Viridiplantae</taxon>
        <taxon>Streptophyta</taxon>
        <taxon>Embryophyta</taxon>
        <taxon>Tracheophyta</taxon>
        <taxon>Spermatophyta</taxon>
        <taxon>Magnoliopsida</taxon>
        <taxon>Liliopsida</taxon>
        <taxon>Asparagales</taxon>
        <taxon>Orchidaceae</taxon>
        <taxon>Vanilloideae</taxon>
        <taxon>Vanilleae</taxon>
        <taxon>Vanilla</taxon>
    </lineage>
</organism>
<gene>
    <name evidence="2" type="ORF">HPP92_023240</name>
</gene>
<reference evidence="2 3" key="1">
    <citation type="journal article" date="2020" name="Nat. Food">
        <title>A phased Vanilla planifolia genome enables genetic improvement of flavour and production.</title>
        <authorList>
            <person name="Hasing T."/>
            <person name="Tang H."/>
            <person name="Brym M."/>
            <person name="Khazi F."/>
            <person name="Huang T."/>
            <person name="Chambers A.H."/>
        </authorList>
    </citation>
    <scope>NUCLEOTIDE SEQUENCE [LARGE SCALE GENOMIC DNA]</scope>
    <source>
        <tissue evidence="2">Leaf</tissue>
    </source>
</reference>
<evidence type="ECO:0000313" key="2">
    <source>
        <dbReference type="EMBL" id="KAG0458083.1"/>
    </source>
</evidence>
<dbReference type="AlphaFoldDB" id="A0A835PSE2"/>
<evidence type="ECO:0000313" key="3">
    <source>
        <dbReference type="Proteomes" id="UP000636800"/>
    </source>
</evidence>
<name>A0A835PSE2_VANPL</name>
<proteinExistence type="predicted"/>
<dbReference type="EMBL" id="JADCNL010000012">
    <property type="protein sequence ID" value="KAG0458083.1"/>
    <property type="molecule type" value="Genomic_DNA"/>
</dbReference>
<feature type="region of interest" description="Disordered" evidence="1">
    <location>
        <begin position="35"/>
        <end position="131"/>
    </location>
</feature>
<evidence type="ECO:0000256" key="1">
    <source>
        <dbReference type="SAM" id="MobiDB-lite"/>
    </source>
</evidence>
<dbReference type="OrthoDB" id="62798at2759"/>
<protein>
    <submittedName>
        <fullName evidence="2">Uncharacterized protein</fullName>
    </submittedName>
</protein>
<accession>A0A835PSE2</accession>
<sequence>MRHREPRIGSDVADWDHRMYRVGRGARPAYLHGAARLSTENLGPERPPAARPRRHRASDYGLAPLHPEGATPASRSGGLPRAGGGGDAAGDFQVRRVQLRGAFAGAPDGKGTKPGFDIRRGGYRPAAPAVG</sequence>
<keyword evidence="3" id="KW-1185">Reference proteome</keyword>
<comment type="caution">
    <text evidence="2">The sequence shown here is derived from an EMBL/GenBank/DDBJ whole genome shotgun (WGS) entry which is preliminary data.</text>
</comment>
<dbReference type="Proteomes" id="UP000636800">
    <property type="component" value="Chromosome 12"/>
</dbReference>